<name>A0A8T1V4Y5_9STRA</name>
<reference evidence="1" key="1">
    <citation type="submission" date="2021-02" db="EMBL/GenBank/DDBJ databases">
        <authorList>
            <person name="Palmer J.M."/>
        </authorList>
    </citation>
    <scope>NUCLEOTIDE SEQUENCE</scope>
    <source>
        <strain evidence="1">SCRP734</strain>
    </source>
</reference>
<dbReference type="AlphaFoldDB" id="A0A8T1V4Y5"/>
<protein>
    <submittedName>
        <fullName evidence="1">Uncharacterized protein</fullName>
    </submittedName>
</protein>
<organism evidence="1 2">
    <name type="scientific">Phytophthora pseudosyringae</name>
    <dbReference type="NCBI Taxonomy" id="221518"/>
    <lineage>
        <taxon>Eukaryota</taxon>
        <taxon>Sar</taxon>
        <taxon>Stramenopiles</taxon>
        <taxon>Oomycota</taxon>
        <taxon>Peronosporomycetes</taxon>
        <taxon>Peronosporales</taxon>
        <taxon>Peronosporaceae</taxon>
        <taxon>Phytophthora</taxon>
    </lineage>
</organism>
<proteinExistence type="predicted"/>
<feature type="non-terminal residue" evidence="1">
    <location>
        <position position="1"/>
    </location>
</feature>
<keyword evidence="2" id="KW-1185">Reference proteome</keyword>
<evidence type="ECO:0000313" key="1">
    <source>
        <dbReference type="EMBL" id="KAG7375159.1"/>
    </source>
</evidence>
<dbReference type="OrthoDB" id="10590521at2759"/>
<evidence type="ECO:0000313" key="2">
    <source>
        <dbReference type="Proteomes" id="UP000694044"/>
    </source>
</evidence>
<comment type="caution">
    <text evidence="1">The sequence shown here is derived from an EMBL/GenBank/DDBJ whole genome shotgun (WGS) entry which is preliminary data.</text>
</comment>
<dbReference type="EMBL" id="JAGDFM010001575">
    <property type="protein sequence ID" value="KAG7375159.1"/>
    <property type="molecule type" value="Genomic_DNA"/>
</dbReference>
<gene>
    <name evidence="1" type="ORF">PHYPSEUDO_003006</name>
</gene>
<sequence length="189" mass="21202">RSVVCRLAHGKKKPQQGNHIDQQLLVLEYDDGKCHSKELTLCLNEYATKIDALQKKKHRIEEEVRVKRYPALTGLNILQLPFGDHVARDDPFFIDQTAEKLSNLRLPGNNLIARLELERKEVGGVSDLANPVGRNHPGPAGDEAVRAGGARACMDDMYTKTSTETLSKTNKVARVGVEVEMESRPSYWR</sequence>
<dbReference type="Proteomes" id="UP000694044">
    <property type="component" value="Unassembled WGS sequence"/>
</dbReference>
<accession>A0A8T1V4Y5</accession>